<feature type="region of interest" description="Disordered" evidence="11">
    <location>
        <begin position="356"/>
        <end position="383"/>
    </location>
</feature>
<feature type="modified residue" description="N6-(pyridoxal phosphate)lysine" evidence="9">
    <location>
        <position position="55"/>
    </location>
</feature>
<reference evidence="14 15" key="1">
    <citation type="submission" date="2017-12" db="EMBL/GenBank/DDBJ databases">
        <title>Sequencing, de novo assembly and annotation of complete genome of a new Thraustochytrid species, strain FCC1311.</title>
        <authorList>
            <person name="Sedici K."/>
            <person name="Godart F."/>
            <person name="Aiese Cigliano R."/>
            <person name="Sanseverino W."/>
            <person name="Barakat M."/>
            <person name="Ortet P."/>
            <person name="Marechal E."/>
            <person name="Cagnac O."/>
            <person name="Amato A."/>
        </authorList>
    </citation>
    <scope>NUCLEOTIDE SEQUENCE [LARGE SCALE GENOMIC DNA]</scope>
</reference>
<dbReference type="EMBL" id="BEYU01000058">
    <property type="protein sequence ID" value="GBG29461.1"/>
    <property type="molecule type" value="Genomic_DNA"/>
</dbReference>
<feature type="domain" description="Orn/DAP/Arg decarboxylase 2 C-terminal" evidence="12">
    <location>
        <begin position="402"/>
        <end position="440"/>
    </location>
</feature>
<dbReference type="InterPro" id="IPR029066">
    <property type="entry name" value="PLP-binding_barrel"/>
</dbReference>
<dbReference type="Gene3D" id="2.40.37.10">
    <property type="entry name" value="Lyase, Ornithine Decarboxylase, Chain A, domain 1"/>
    <property type="match status" value="1"/>
</dbReference>
<comment type="similarity">
    <text evidence="2 10">Belongs to the Orn/Lys/Arg decarboxylase class-II family.</text>
</comment>
<dbReference type="InterPro" id="IPR009006">
    <property type="entry name" value="Ala_racemase/Decarboxylase_C"/>
</dbReference>
<dbReference type="Pfam" id="PF02784">
    <property type="entry name" value="Orn_Arg_deC_N"/>
    <property type="match status" value="1"/>
</dbReference>
<dbReference type="InterPro" id="IPR022657">
    <property type="entry name" value="De-COase2_CS"/>
</dbReference>
<evidence type="ECO:0000256" key="6">
    <source>
        <dbReference type="ARBA" id="ARBA00034138"/>
    </source>
</evidence>
<keyword evidence="4" id="KW-0456">Lyase</keyword>
<proteinExistence type="inferred from homology"/>
<dbReference type="PANTHER" id="PTHR11482">
    <property type="entry name" value="ARGININE/DIAMINOPIMELATE/ORNITHINE DECARBOXYLASE"/>
    <property type="match status" value="1"/>
</dbReference>
<dbReference type="PANTHER" id="PTHR11482:SF6">
    <property type="entry name" value="ORNITHINE DECARBOXYLASE 1-RELATED"/>
    <property type="match status" value="1"/>
</dbReference>
<gene>
    <name evidence="14" type="ORF">FCC1311_056822</name>
</gene>
<dbReference type="EC" id="4.1.1.17" evidence="6"/>
<dbReference type="CDD" id="cd00622">
    <property type="entry name" value="PLPDE_III_ODC"/>
    <property type="match status" value="1"/>
</dbReference>
<name>A0A2R5GMD3_9STRA</name>
<dbReference type="InterPro" id="IPR000183">
    <property type="entry name" value="Orn/DAP/Arg_de-COase"/>
</dbReference>
<evidence type="ECO:0000259" key="13">
    <source>
        <dbReference type="Pfam" id="PF02784"/>
    </source>
</evidence>
<dbReference type="FunFam" id="3.20.20.10:FF:000005">
    <property type="entry name" value="Ornithine decarboxylase"/>
    <property type="match status" value="1"/>
</dbReference>
<protein>
    <recommendedName>
        <fullName evidence="6">ornithine decarboxylase</fullName>
        <ecNumber evidence="6">4.1.1.17</ecNumber>
    </recommendedName>
</protein>
<evidence type="ECO:0000256" key="5">
    <source>
        <dbReference type="ARBA" id="ARBA00034115"/>
    </source>
</evidence>
<dbReference type="SUPFAM" id="SSF50621">
    <property type="entry name" value="Alanine racemase C-terminal domain-like"/>
    <property type="match status" value="2"/>
</dbReference>
<dbReference type="InterPro" id="IPR002433">
    <property type="entry name" value="Orn_de-COase"/>
</dbReference>
<dbReference type="AlphaFoldDB" id="A0A2R5GMD3"/>
<evidence type="ECO:0000313" key="15">
    <source>
        <dbReference type="Proteomes" id="UP000241890"/>
    </source>
</evidence>
<evidence type="ECO:0000259" key="12">
    <source>
        <dbReference type="Pfam" id="PF00278"/>
    </source>
</evidence>
<evidence type="ECO:0000256" key="11">
    <source>
        <dbReference type="SAM" id="MobiDB-lite"/>
    </source>
</evidence>
<dbReference type="InterPro" id="IPR022643">
    <property type="entry name" value="De-COase2_C"/>
</dbReference>
<evidence type="ECO:0000256" key="2">
    <source>
        <dbReference type="ARBA" id="ARBA00008872"/>
    </source>
</evidence>
<comment type="pathway">
    <text evidence="5">Amine and polyamine biosynthesis; putrescine biosynthesis via L-ornithine pathway; putrescine from L-ornithine: step 1/1.</text>
</comment>
<dbReference type="InParanoid" id="A0A2R5GMD3"/>
<evidence type="ECO:0000313" key="14">
    <source>
        <dbReference type="EMBL" id="GBG29461.1"/>
    </source>
</evidence>
<dbReference type="Proteomes" id="UP000241890">
    <property type="component" value="Unassembled WGS sequence"/>
</dbReference>
<evidence type="ECO:0000256" key="10">
    <source>
        <dbReference type="RuleBase" id="RU003737"/>
    </source>
</evidence>
<comment type="subunit">
    <text evidence="7">Homodimer. Only the dimer is catalytically active, as the active sites are constructed of residues from both monomers.</text>
</comment>
<feature type="active site" description="Proton donor" evidence="9">
    <location>
        <position position="413"/>
    </location>
</feature>
<evidence type="ECO:0000256" key="4">
    <source>
        <dbReference type="ARBA" id="ARBA00023239"/>
    </source>
</evidence>
<organism evidence="14 15">
    <name type="scientific">Hondaea fermentalgiana</name>
    <dbReference type="NCBI Taxonomy" id="2315210"/>
    <lineage>
        <taxon>Eukaryota</taxon>
        <taxon>Sar</taxon>
        <taxon>Stramenopiles</taxon>
        <taxon>Bigyra</taxon>
        <taxon>Labyrinthulomycetes</taxon>
        <taxon>Thraustochytrida</taxon>
        <taxon>Thraustochytriidae</taxon>
        <taxon>Hondaea</taxon>
    </lineage>
</organism>
<dbReference type="InterPro" id="IPR022653">
    <property type="entry name" value="De-COase2_pyr-phos_BS"/>
</dbReference>
<dbReference type="PRINTS" id="PR01179">
    <property type="entry name" value="ODADCRBXLASE"/>
</dbReference>
<evidence type="ECO:0000256" key="3">
    <source>
        <dbReference type="ARBA" id="ARBA00022898"/>
    </source>
</evidence>
<comment type="catalytic activity">
    <reaction evidence="8">
        <text>L-ornithine + H(+) = putrescine + CO2</text>
        <dbReference type="Rhea" id="RHEA:22964"/>
        <dbReference type="ChEBI" id="CHEBI:15378"/>
        <dbReference type="ChEBI" id="CHEBI:16526"/>
        <dbReference type="ChEBI" id="CHEBI:46911"/>
        <dbReference type="ChEBI" id="CHEBI:326268"/>
        <dbReference type="EC" id="4.1.1.17"/>
    </reaction>
</comment>
<dbReference type="PROSITE" id="PS00879">
    <property type="entry name" value="ODR_DC_2_2"/>
    <property type="match status" value="1"/>
</dbReference>
<dbReference type="PRINTS" id="PR01182">
    <property type="entry name" value="ORNDCRBXLASE"/>
</dbReference>
<evidence type="ECO:0000256" key="1">
    <source>
        <dbReference type="ARBA" id="ARBA00001933"/>
    </source>
</evidence>
<dbReference type="OrthoDB" id="5034579at2759"/>
<accession>A0A2R5GMD3</accession>
<dbReference type="GO" id="GO:0005737">
    <property type="term" value="C:cytoplasm"/>
    <property type="evidence" value="ECO:0007669"/>
    <property type="project" value="TreeGrafter"/>
</dbReference>
<dbReference type="SUPFAM" id="SSF51419">
    <property type="entry name" value="PLP-binding barrel"/>
    <property type="match status" value="1"/>
</dbReference>
<evidence type="ECO:0000256" key="9">
    <source>
        <dbReference type="PIRSR" id="PIRSR600183-50"/>
    </source>
</evidence>
<keyword evidence="15" id="KW-1185">Reference proteome</keyword>
<dbReference type="Gene3D" id="3.20.20.10">
    <property type="entry name" value="Alanine racemase"/>
    <property type="match status" value="1"/>
</dbReference>
<evidence type="ECO:0000256" key="8">
    <source>
        <dbReference type="ARBA" id="ARBA00049127"/>
    </source>
</evidence>
<sequence>MEGELNARVWASIKERVEHGEDESAFMVVDLADVDSKVRAWRALLPRVEPFYAVKCHDDPQILRRLVKLGVGFDCASKGEIDLVLDAGASPEDIIFAHPCKAQSHLLHAAQVGAEMMTFDNDDELFKIKRHFPGAKILLRLLPDDSSAVCQLGVKFGADIKAVRGLMQTCLDLDLNLVGVSYHVGSGCQDIAAFSEAVHLARRAFDIAEELGIQLSILDIGGGFPGESVRHWKAAAAAREAAEFNGVDDESLEAKGDARLFPALARQLGPTLDQLFPAESGVRIIAEPGRYMVHSSCTLVANVLARRRTVVRNTEVFRYYINEGVYGSFNNIIYDHATVQGFPLRVRGRRQVEREALRRSGSGEDPLAPGAAESDFSDDDEAAAGSSSENAVAFVGEVDGEQLCEGSVWGPTCDGLDCVLKDSYLPRLEVGDWMYFPDMGAYTVAAAAKFNGFEIATKVYI</sequence>
<evidence type="ECO:0000256" key="7">
    <source>
        <dbReference type="ARBA" id="ARBA00046672"/>
    </source>
</evidence>
<dbReference type="GO" id="GO:0004586">
    <property type="term" value="F:ornithine decarboxylase activity"/>
    <property type="evidence" value="ECO:0007669"/>
    <property type="project" value="UniProtKB-EC"/>
</dbReference>
<keyword evidence="3 9" id="KW-0663">Pyridoxal phosphate</keyword>
<comment type="cofactor">
    <cofactor evidence="1 9">
        <name>pyridoxal 5'-phosphate</name>
        <dbReference type="ChEBI" id="CHEBI:597326"/>
    </cofactor>
</comment>
<dbReference type="InterPro" id="IPR022644">
    <property type="entry name" value="De-COase2_N"/>
</dbReference>
<feature type="domain" description="Orn/DAP/Arg decarboxylase 2 N-terminal" evidence="13">
    <location>
        <begin position="31"/>
        <end position="293"/>
    </location>
</feature>
<dbReference type="GO" id="GO:0033387">
    <property type="term" value="P:putrescine biosynthetic process from arginine, via ornithine"/>
    <property type="evidence" value="ECO:0007669"/>
    <property type="project" value="TreeGrafter"/>
</dbReference>
<dbReference type="Pfam" id="PF00278">
    <property type="entry name" value="Orn_DAP_Arg_deC"/>
    <property type="match status" value="1"/>
</dbReference>
<dbReference type="PROSITE" id="PS00878">
    <property type="entry name" value="ODR_DC_2_1"/>
    <property type="match status" value="1"/>
</dbReference>
<comment type="caution">
    <text evidence="14">The sequence shown here is derived from an EMBL/GenBank/DDBJ whole genome shotgun (WGS) entry which is preliminary data.</text>
</comment>